<dbReference type="SUPFAM" id="SSF52200">
    <property type="entry name" value="Toll/Interleukin receptor TIR domain"/>
    <property type="match status" value="1"/>
</dbReference>
<organism evidence="6 7">
    <name type="scientific">Variovorax robiniae</name>
    <dbReference type="NCBI Taxonomy" id="1836199"/>
    <lineage>
        <taxon>Bacteria</taxon>
        <taxon>Pseudomonadati</taxon>
        <taxon>Pseudomonadota</taxon>
        <taxon>Betaproteobacteria</taxon>
        <taxon>Burkholderiales</taxon>
        <taxon>Comamonadaceae</taxon>
        <taxon>Variovorax</taxon>
    </lineage>
</organism>
<dbReference type="PANTHER" id="PTHR44019">
    <property type="entry name" value="WD REPEAT-CONTAINING PROTEIN 55"/>
    <property type="match status" value="1"/>
</dbReference>
<dbReference type="RefSeq" id="WP_340339752.1">
    <property type="nucleotide sequence ID" value="NZ_JBBKZS010000035.1"/>
</dbReference>
<keyword evidence="4" id="KW-0812">Transmembrane</keyword>
<proteinExistence type="predicted"/>
<dbReference type="InterPro" id="IPR001680">
    <property type="entry name" value="WD40_rpt"/>
</dbReference>
<gene>
    <name evidence="6" type="ORF">WKW79_34515</name>
</gene>
<evidence type="ECO:0000256" key="2">
    <source>
        <dbReference type="ARBA" id="ARBA00022737"/>
    </source>
</evidence>
<dbReference type="SMART" id="SM00320">
    <property type="entry name" value="WD40"/>
    <property type="match status" value="5"/>
</dbReference>
<dbReference type="PROSITE" id="PS00678">
    <property type="entry name" value="WD_REPEATS_1"/>
    <property type="match status" value="1"/>
</dbReference>
<sequence>MFLCHNSFDKPFVRQVAEGLELEFGIPHFLDVYAIPTGEAFLPWIDRALATSTGCAIFLGANGWGSTHFWEAERALDRYRKDPKFRLIPVALPGIRPQDMEKLGSGSVFSEINWADLRNGAVDTDAINKLRAALLGRTMASSTKGPSRLTPYMVRRDAERWDAEARNNPSILYRGRQLAEAERLRVEQPDLVVGGAVNAFLSASARTQTARWRWLAGAAVLVTLTVTILAFWIDRERQLALSRYLASEARQAASPDTRLLLALQATRFSTTPEAYGAIAEQLDAQPHLRHVLRLAPSEVLSLAFDVAGSAVYAGQASGKITRIDLKTRASTEMSDTAVGGITALEIDPVNGDVWAGTESGRLFVVGSNERFEEVLAIIARDRDQISDAARGQPILSLQIDPERRWVAVGDHQHRLALVARVDRSIAWQHKFTGQRIRSVSFNAKADAVAAASSDGIVEVLRLRDGQVIGTHTTARTGNPMALQFSRTGDLRVIDDGGLLSVFAASTATPVERRLADGGLTAAVVGPRREFGPTTRRDLALLGLGSGDVALTPATSPGEALTVVGAHARLVYSVAMSPDGRLAASGAADGSVAIWDLTRRSRLIAPLGVPGGQIAALTFARPAGVASLATSVDGASIQVNSGDGWRKVQDLMALSAQAAGPGSVAPPDSVADAQGFRPVASDVVAQAVFSKDGRSLAWVTRAGAVLASPFPLTGTPRVLRGSGPVPDAIGVDDAGQAVFVADALNLMRYTVGRPDGEPPQTRRLNAPARYILAAHDGLTADVATENAIERVRFQGEAAPTTSVPLPITAGQLARAPAGELLASGAGSSAGIDVGLVDGKSFRRLHSRRLEGAVSALAVSAATSTIVAGDHDGRLHMWDAATLLPIASFRASALAIMGLAVSSDDRSLAVWDAGGDVFQVSLDRDQWVREACDIAMRDLTAGEWNALLPDTRMRRGCKE</sequence>
<evidence type="ECO:0000256" key="4">
    <source>
        <dbReference type="SAM" id="Phobius"/>
    </source>
</evidence>
<dbReference type="Gene3D" id="3.40.50.10140">
    <property type="entry name" value="Toll/interleukin-1 receptor homology (TIR) domain"/>
    <property type="match status" value="1"/>
</dbReference>
<accession>A0ABU8XJQ1</accession>
<keyword evidence="1 3" id="KW-0853">WD repeat</keyword>
<evidence type="ECO:0000259" key="5">
    <source>
        <dbReference type="Pfam" id="PF13676"/>
    </source>
</evidence>
<dbReference type="PROSITE" id="PS50082">
    <property type="entry name" value="WD_REPEATS_2"/>
    <property type="match status" value="1"/>
</dbReference>
<feature type="transmembrane region" description="Helical" evidence="4">
    <location>
        <begin position="212"/>
        <end position="233"/>
    </location>
</feature>
<keyword evidence="6" id="KW-0675">Receptor</keyword>
<keyword evidence="2" id="KW-0677">Repeat</keyword>
<dbReference type="PROSITE" id="PS50294">
    <property type="entry name" value="WD_REPEATS_REGION"/>
    <property type="match status" value="1"/>
</dbReference>
<dbReference type="InterPro" id="IPR035897">
    <property type="entry name" value="Toll_tir_struct_dom_sf"/>
</dbReference>
<evidence type="ECO:0000313" key="7">
    <source>
        <dbReference type="Proteomes" id="UP001367030"/>
    </source>
</evidence>
<evidence type="ECO:0000256" key="1">
    <source>
        <dbReference type="ARBA" id="ARBA00022574"/>
    </source>
</evidence>
<dbReference type="SUPFAM" id="SSF63825">
    <property type="entry name" value="YWTD domain"/>
    <property type="match status" value="1"/>
</dbReference>
<dbReference type="InterPro" id="IPR050505">
    <property type="entry name" value="WDR55/POC1"/>
</dbReference>
<comment type="caution">
    <text evidence="6">The sequence shown here is derived from an EMBL/GenBank/DDBJ whole genome shotgun (WGS) entry which is preliminary data.</text>
</comment>
<dbReference type="EMBL" id="JBBKZS010000035">
    <property type="protein sequence ID" value="MEJ8859716.1"/>
    <property type="molecule type" value="Genomic_DNA"/>
</dbReference>
<dbReference type="Proteomes" id="UP001367030">
    <property type="component" value="Unassembled WGS sequence"/>
</dbReference>
<name>A0ABU8XJQ1_9BURK</name>
<evidence type="ECO:0000313" key="6">
    <source>
        <dbReference type="EMBL" id="MEJ8859716.1"/>
    </source>
</evidence>
<dbReference type="SUPFAM" id="SSF75011">
    <property type="entry name" value="3-carboxy-cis,cis-mucoante lactonizing enzyme"/>
    <property type="match status" value="1"/>
</dbReference>
<reference evidence="6 7" key="1">
    <citation type="submission" date="2024-03" db="EMBL/GenBank/DDBJ databases">
        <title>Novel species of the genus Variovorax.</title>
        <authorList>
            <person name="Liu Q."/>
            <person name="Xin Y.-H."/>
        </authorList>
    </citation>
    <scope>NUCLEOTIDE SEQUENCE [LARGE SCALE GENOMIC DNA]</scope>
    <source>
        <strain evidence="6 7">KACC 18901</strain>
    </source>
</reference>
<dbReference type="PANTHER" id="PTHR44019:SF8">
    <property type="entry name" value="POC1 CENTRIOLAR PROTEIN HOMOLOG"/>
    <property type="match status" value="1"/>
</dbReference>
<protein>
    <submittedName>
        <fullName evidence="6">Toll/interleukin-1 receptor domain-containing protein</fullName>
    </submittedName>
</protein>
<keyword evidence="4" id="KW-0472">Membrane</keyword>
<feature type="repeat" description="WD" evidence="3">
    <location>
        <begin position="563"/>
        <end position="604"/>
    </location>
</feature>
<dbReference type="Pfam" id="PF13676">
    <property type="entry name" value="TIR_2"/>
    <property type="match status" value="1"/>
</dbReference>
<dbReference type="InterPro" id="IPR015943">
    <property type="entry name" value="WD40/YVTN_repeat-like_dom_sf"/>
</dbReference>
<keyword evidence="7" id="KW-1185">Reference proteome</keyword>
<dbReference type="SUPFAM" id="SSF50978">
    <property type="entry name" value="WD40 repeat-like"/>
    <property type="match status" value="1"/>
</dbReference>
<feature type="domain" description="TIR" evidence="5">
    <location>
        <begin position="2"/>
        <end position="130"/>
    </location>
</feature>
<keyword evidence="4" id="KW-1133">Transmembrane helix</keyword>
<evidence type="ECO:0000256" key="3">
    <source>
        <dbReference type="PROSITE-ProRule" id="PRU00221"/>
    </source>
</evidence>
<dbReference type="InterPro" id="IPR019775">
    <property type="entry name" value="WD40_repeat_CS"/>
</dbReference>
<dbReference type="InterPro" id="IPR000157">
    <property type="entry name" value="TIR_dom"/>
</dbReference>
<dbReference type="InterPro" id="IPR036322">
    <property type="entry name" value="WD40_repeat_dom_sf"/>
</dbReference>
<dbReference type="Gene3D" id="2.130.10.10">
    <property type="entry name" value="YVTN repeat-like/Quinoprotein amine dehydrogenase"/>
    <property type="match status" value="3"/>
</dbReference>
<dbReference type="Pfam" id="PF00400">
    <property type="entry name" value="WD40"/>
    <property type="match status" value="2"/>
</dbReference>